<keyword evidence="3" id="KW-0677">Repeat</keyword>
<dbReference type="EC" id="5.4.99.-" evidence="7"/>
<keyword evidence="11" id="KW-1185">Reference proteome</keyword>
<evidence type="ECO:0000256" key="2">
    <source>
        <dbReference type="ARBA" id="ARBA00022516"/>
    </source>
</evidence>
<evidence type="ECO:0000313" key="10">
    <source>
        <dbReference type="EMBL" id="KAJ3044158.1"/>
    </source>
</evidence>
<dbReference type="Proteomes" id="UP001212841">
    <property type="component" value="Unassembled WGS sequence"/>
</dbReference>
<dbReference type="EMBL" id="JADGJD010001310">
    <property type="protein sequence ID" value="KAJ3044158.1"/>
    <property type="molecule type" value="Genomic_DNA"/>
</dbReference>
<evidence type="ECO:0000256" key="1">
    <source>
        <dbReference type="ARBA" id="ARBA00009755"/>
    </source>
</evidence>
<dbReference type="GO" id="GO:0000250">
    <property type="term" value="F:lanosterol synthase activity"/>
    <property type="evidence" value="ECO:0007669"/>
    <property type="project" value="UniProtKB-ARBA"/>
</dbReference>
<dbReference type="AlphaFoldDB" id="A0AAD5S4D9"/>
<keyword evidence="5" id="KW-0443">Lipid metabolism</keyword>
<dbReference type="Pfam" id="PF13243">
    <property type="entry name" value="SQHop_cyclase_C"/>
    <property type="match status" value="1"/>
</dbReference>
<feature type="non-terminal residue" evidence="10">
    <location>
        <position position="706"/>
    </location>
</feature>
<comment type="similarity">
    <text evidence="1 7">Belongs to the terpene cyclase/mutase family.</text>
</comment>
<dbReference type="PANTHER" id="PTHR11764">
    <property type="entry name" value="TERPENE CYCLASE/MUTASE FAMILY MEMBER"/>
    <property type="match status" value="1"/>
</dbReference>
<organism evidence="10 11">
    <name type="scientific">Rhizophlyctis rosea</name>
    <dbReference type="NCBI Taxonomy" id="64517"/>
    <lineage>
        <taxon>Eukaryota</taxon>
        <taxon>Fungi</taxon>
        <taxon>Fungi incertae sedis</taxon>
        <taxon>Chytridiomycota</taxon>
        <taxon>Chytridiomycota incertae sedis</taxon>
        <taxon>Chytridiomycetes</taxon>
        <taxon>Rhizophlyctidales</taxon>
        <taxon>Rhizophlyctidaceae</taxon>
        <taxon>Rhizophlyctis</taxon>
    </lineage>
</organism>
<evidence type="ECO:0000256" key="6">
    <source>
        <dbReference type="ARBA" id="ARBA00023235"/>
    </source>
</evidence>
<dbReference type="Gene3D" id="6.20.120.20">
    <property type="match status" value="1"/>
</dbReference>
<dbReference type="SUPFAM" id="SSF48239">
    <property type="entry name" value="Terpenoid cyclases/Protein prenyltransferases"/>
    <property type="match status" value="2"/>
</dbReference>
<evidence type="ECO:0000256" key="5">
    <source>
        <dbReference type="ARBA" id="ARBA00023098"/>
    </source>
</evidence>
<dbReference type="Gene3D" id="1.50.10.20">
    <property type="match status" value="2"/>
</dbReference>
<dbReference type="GO" id="GO:0016104">
    <property type="term" value="P:triterpenoid biosynthetic process"/>
    <property type="evidence" value="ECO:0007669"/>
    <property type="project" value="InterPro"/>
</dbReference>
<reference evidence="10" key="1">
    <citation type="submission" date="2020-05" db="EMBL/GenBank/DDBJ databases">
        <title>Phylogenomic resolution of chytrid fungi.</title>
        <authorList>
            <person name="Stajich J.E."/>
            <person name="Amses K."/>
            <person name="Simmons R."/>
            <person name="Seto K."/>
            <person name="Myers J."/>
            <person name="Bonds A."/>
            <person name="Quandt C.A."/>
            <person name="Barry K."/>
            <person name="Liu P."/>
            <person name="Grigoriev I."/>
            <person name="Longcore J.E."/>
            <person name="James T.Y."/>
        </authorList>
    </citation>
    <scope>NUCLEOTIDE SEQUENCE</scope>
    <source>
        <strain evidence="10">JEL0318</strain>
    </source>
</reference>
<evidence type="ECO:0000259" key="8">
    <source>
        <dbReference type="Pfam" id="PF13243"/>
    </source>
</evidence>
<feature type="domain" description="Squalene cyclase N-terminal" evidence="9">
    <location>
        <begin position="80"/>
        <end position="341"/>
    </location>
</feature>
<dbReference type="InterPro" id="IPR032697">
    <property type="entry name" value="SQ_cyclase_N"/>
</dbReference>
<dbReference type="GO" id="GO:0006695">
    <property type="term" value="P:cholesterol biosynthetic process"/>
    <property type="evidence" value="ECO:0007669"/>
    <property type="project" value="TreeGrafter"/>
</dbReference>
<evidence type="ECO:0000313" key="11">
    <source>
        <dbReference type="Proteomes" id="UP001212841"/>
    </source>
</evidence>
<dbReference type="PANTHER" id="PTHR11764:SF20">
    <property type="entry name" value="LANOSTEROL SYNTHASE"/>
    <property type="match status" value="1"/>
</dbReference>
<feature type="domain" description="Squalene cyclase C-terminal" evidence="8">
    <location>
        <begin position="379"/>
        <end position="706"/>
    </location>
</feature>
<evidence type="ECO:0000256" key="4">
    <source>
        <dbReference type="ARBA" id="ARBA00022955"/>
    </source>
</evidence>
<keyword evidence="4" id="KW-0752">Steroid biosynthesis</keyword>
<evidence type="ECO:0000256" key="7">
    <source>
        <dbReference type="RuleBase" id="RU362003"/>
    </source>
</evidence>
<proteinExistence type="inferred from homology"/>
<sequence length="706" mass="81495">MLSAVDKPPSDPIYTDLNRWRLKSEDGRQVWHYLSEEESKRKPQTLADKYWLGLPLDVPTLPTPKTPLDVARNGLTFYQRLQVEDGHFAGAYGGPHFLTPGYVIAMYISGEPIPDHMRVEMIRFLIGCARKDDGGWGIHIEGNTTVFGTALNYVTCRLLGLDRDHPTMIRARAALHKYGGAAAIPSWGKFWLSVLNVYEWEGMNPVPPELWLLPYSLPVHPGRWWIHTRMVYLPMGFIYAQRLKAEENDLIRELREELYTQPYDTINWAQQRNNIAEVDVYYPHTTLLNVANFFLNIYEKFASKRLRQWAVDESWEQLKMEDENTFYGNLASVNKVMNLLCTFFKEGRHSKAFKLHVDHCLDYLWMSESGMYFNGTDGSQLWDTVWICQALCLTDLAKEKPYQDMVKRAYEFIDSQQIRIDPQNRERCYRDATKGAWPFSRRNQGYTLTDCTAEAIKGIYMLHQLDYIKPTISNDRIEEATDVLLRMQNSDGGFSTYEPTRGPKFLEWINPAEVFGDIMVEYSYPECTTAVLLGLASFKKHNPDYRAEEIEDAIDKGIAFLKRIQRPDGGWYGCWAICFTYATWFGLEALKSVGENYANSEHARRACDYLASKQMADGGWGESYKSCELQTYIHHTSSQVVNTAWACLALMAGDYPNVEVIRNGIRLIAKRQKPDGRWEQEGIEGVFNKNAMIAYPNYKFSFTVWA</sequence>
<dbReference type="FunFam" id="1.50.10.20:FF:000003">
    <property type="entry name" value="Terpene cyclase/mutase family member"/>
    <property type="match status" value="1"/>
</dbReference>
<accession>A0AAD5S4D9</accession>
<keyword evidence="2" id="KW-0444">Lipid biosynthesis</keyword>
<dbReference type="NCBIfam" id="TIGR01787">
    <property type="entry name" value="squalene_cyclas"/>
    <property type="match status" value="1"/>
</dbReference>
<dbReference type="InterPro" id="IPR008930">
    <property type="entry name" value="Terpenoid_cyclase/PrenylTrfase"/>
</dbReference>
<protein>
    <recommendedName>
        <fullName evidence="7">Terpene cyclase/mutase family member</fullName>
        <ecNumber evidence="7">5.4.99.-</ecNumber>
    </recommendedName>
</protein>
<comment type="caution">
    <text evidence="10">The sequence shown here is derived from an EMBL/GenBank/DDBJ whole genome shotgun (WGS) entry which is preliminary data.</text>
</comment>
<dbReference type="InterPro" id="IPR018333">
    <property type="entry name" value="Squalene_cyclase"/>
</dbReference>
<keyword evidence="6 7" id="KW-0413">Isomerase</keyword>
<dbReference type="InterPro" id="IPR032696">
    <property type="entry name" value="SQ_cyclase_C"/>
</dbReference>
<dbReference type="GO" id="GO:0005811">
    <property type="term" value="C:lipid droplet"/>
    <property type="evidence" value="ECO:0007669"/>
    <property type="project" value="InterPro"/>
</dbReference>
<name>A0AAD5S4D9_9FUNG</name>
<gene>
    <name evidence="10" type="primary">ERG7</name>
    <name evidence="10" type="ORF">HK097_001572</name>
</gene>
<dbReference type="SFLD" id="SFLDG01016">
    <property type="entry name" value="Prenyltransferase_Like_2"/>
    <property type="match status" value="1"/>
</dbReference>
<dbReference type="CDD" id="cd02892">
    <property type="entry name" value="SQCY_1"/>
    <property type="match status" value="1"/>
</dbReference>
<evidence type="ECO:0000256" key="3">
    <source>
        <dbReference type="ARBA" id="ARBA00022737"/>
    </source>
</evidence>
<dbReference type="Pfam" id="PF13249">
    <property type="entry name" value="SQHop_cyclase_N"/>
    <property type="match status" value="1"/>
</dbReference>
<evidence type="ECO:0000259" key="9">
    <source>
        <dbReference type="Pfam" id="PF13249"/>
    </source>
</evidence>